<evidence type="ECO:0000259" key="5">
    <source>
        <dbReference type="PROSITE" id="PS51180"/>
    </source>
</evidence>
<dbReference type="Pfam" id="PF03097">
    <property type="entry name" value="BRO1"/>
    <property type="match status" value="1"/>
</dbReference>
<evidence type="ECO:0000256" key="3">
    <source>
        <dbReference type="SAM" id="Phobius"/>
    </source>
</evidence>
<keyword evidence="3" id="KW-1133">Transmembrane helix</keyword>
<dbReference type="SMART" id="SM01041">
    <property type="entry name" value="BRO1"/>
    <property type="match status" value="1"/>
</dbReference>
<keyword evidence="7" id="KW-1185">Reference proteome</keyword>
<dbReference type="InterPro" id="IPR004328">
    <property type="entry name" value="BRO1_dom"/>
</dbReference>
<dbReference type="InterPro" id="IPR038898">
    <property type="entry name" value="BROX"/>
</dbReference>
<reference evidence="6 7" key="1">
    <citation type="journal article" date="2018" name="Plant J.">
        <title>Genome sequences of Chlorella sorokiniana UTEX 1602 and Micractinium conductrix SAG 241.80: implications to maltose excretion by a green alga.</title>
        <authorList>
            <person name="Arriola M.B."/>
            <person name="Velmurugan N."/>
            <person name="Zhang Y."/>
            <person name="Plunkett M.H."/>
            <person name="Hondzo H."/>
            <person name="Barney B.M."/>
        </authorList>
    </citation>
    <scope>NUCLEOTIDE SEQUENCE [LARGE SCALE GENOMIC DNA]</scope>
    <source>
        <strain evidence="7">UTEX 1602</strain>
    </source>
</reference>
<dbReference type="PANTHER" id="PTHR23032:SF13">
    <property type="entry name" value="BRO1 DOMAIN-CONTAINING PROTEIN BROX"/>
    <property type="match status" value="1"/>
</dbReference>
<dbReference type="OrthoDB" id="10266451at2759"/>
<evidence type="ECO:0000256" key="1">
    <source>
        <dbReference type="ARBA" id="ARBA00008901"/>
    </source>
</evidence>
<accession>A0A2P6TTE4</accession>
<evidence type="ECO:0000256" key="4">
    <source>
        <dbReference type="SAM" id="SignalP"/>
    </source>
</evidence>
<feature type="region of interest" description="Disordered" evidence="2">
    <location>
        <begin position="126"/>
        <end position="254"/>
    </location>
</feature>
<feature type="transmembrane region" description="Helical" evidence="3">
    <location>
        <begin position="958"/>
        <end position="979"/>
    </location>
</feature>
<feature type="chain" id="PRO_5015156202" evidence="4">
    <location>
        <begin position="23"/>
        <end position="1008"/>
    </location>
</feature>
<sequence>MALQRLLAVLLVGLALGAGAFGRELEDWSGTGMGGTGGTSGVSSFASSSSSASASVGGGGAAAMPELKIHEIPTIDFSQAKAAAEAAAAAFASSAAAAPAPAEKKVAIKVVKPVKVLANCCPTAVPSPAPTPVAPAPTPVAASPTPVVASPAPVPAPTPVPTAAVSAARSPSVSGMPSPSPSTARAGTTTAARRAAPAPESLRAPSRSAGSASSDTSTAGRRLQDAYGTGDSTGGASGASGSTGYASGSAGASTSAGEAVDLSSAPGVTTGTCPATATYAPGCTSGCTSSASAGAMAGAGGYGRRLLNGSGYGTGSASAPSSGYAATTDCSASANKNVCEAAQQALGAQQQAAPQLICQFTATKAASSYFPWAGKMAAQQAQICLTLACQSSVVWTDEQDFYCVCPTAAPEAASPAYAPSTPTPTGTATTSAQTTGSAVAQGMASSGDQSSASNASSGDDNSSAIPLKAPVLGKLKKLSQLLNKGDREGAAYLQALESARSQLGAALESAAVGDQAVTDAAARYLALLLGVTSSFSDGKAAGGGSAATADVGSPDEALAAAEAGAGTAGGKGSPLAGAPSKLRQAGAWEWGDGALVAPAPGAPPRKAASSDAIFELAQVLVAMAVRLMHAASVAAGDSASGVPTASSTRAYNLLRQAAGMLDFAVREVVPSLPAGAAADLDPQLLRGLASTALADAQQLTLLRAVVKGNQPSLIAAIAADTAELYALAGSQVGSSTVAGAAASKLAQYAKYKQAYARGYAHTFNGITLWKSDKCGAGLKSLDAAAAELKAAKAAGGAYDAAPPATLNLHHRRVDEELERVLSDTQRRMKRENDAVFMQLVPSEVPPLPDGKRLVSSVTYALPPPAPEVKDGVVERAFAAGPAAAMQAPAVATMSAGGAAAGAAGAATAAAAAGGEGGTKAEQGCSCCRWLVFLLTAPILVALWLVGAVLWVVLLPLKLCCPCCGLPIGWAASLVLWLLALPARGLRYAVGSPFEDKQAGDGKEQQGKK</sequence>
<feature type="compositionally biased region" description="Low complexity" evidence="2">
    <location>
        <begin position="161"/>
        <end position="230"/>
    </location>
</feature>
<dbReference type="Gene3D" id="1.25.40.280">
    <property type="entry name" value="alix/aip1 like domains"/>
    <property type="match status" value="1"/>
</dbReference>
<feature type="compositionally biased region" description="Low complexity" evidence="2">
    <location>
        <begin position="239"/>
        <end position="254"/>
    </location>
</feature>
<dbReference type="PANTHER" id="PTHR23032">
    <property type="entry name" value="BRO1 DOMAIN-CONTAINING PROTEIN BROX"/>
    <property type="match status" value="1"/>
</dbReference>
<proteinExistence type="inferred from homology"/>
<keyword evidence="3" id="KW-0812">Transmembrane</keyword>
<dbReference type="InterPro" id="IPR038499">
    <property type="entry name" value="BRO1_sf"/>
</dbReference>
<keyword evidence="3" id="KW-0472">Membrane</keyword>
<keyword evidence="4" id="KW-0732">Signal</keyword>
<comment type="similarity">
    <text evidence="1">Belongs to the BROX family.</text>
</comment>
<feature type="domain" description="BRO1" evidence="5">
    <location>
        <begin position="461"/>
        <end position="956"/>
    </location>
</feature>
<organism evidence="6 7">
    <name type="scientific">Chlorella sorokiniana</name>
    <name type="common">Freshwater green alga</name>
    <dbReference type="NCBI Taxonomy" id="3076"/>
    <lineage>
        <taxon>Eukaryota</taxon>
        <taxon>Viridiplantae</taxon>
        <taxon>Chlorophyta</taxon>
        <taxon>core chlorophytes</taxon>
        <taxon>Trebouxiophyceae</taxon>
        <taxon>Chlorellales</taxon>
        <taxon>Chlorellaceae</taxon>
        <taxon>Chlorella clade</taxon>
        <taxon>Chlorella</taxon>
    </lineage>
</organism>
<comment type="caution">
    <text evidence="6">The sequence shown here is derived from an EMBL/GenBank/DDBJ whole genome shotgun (WGS) entry which is preliminary data.</text>
</comment>
<name>A0A2P6TTE4_CHLSO</name>
<dbReference type="EMBL" id="LHPG02000007">
    <property type="protein sequence ID" value="PRW57337.1"/>
    <property type="molecule type" value="Genomic_DNA"/>
</dbReference>
<feature type="transmembrane region" description="Helical" evidence="3">
    <location>
        <begin position="929"/>
        <end position="951"/>
    </location>
</feature>
<gene>
    <name evidence="6" type="ORF">C2E21_4045</name>
</gene>
<dbReference type="PROSITE" id="PS51180">
    <property type="entry name" value="BRO1"/>
    <property type="match status" value="1"/>
</dbReference>
<feature type="signal peptide" evidence="4">
    <location>
        <begin position="1"/>
        <end position="22"/>
    </location>
</feature>
<protein>
    <submittedName>
        <fullName evidence="6">BRO1 domain-containing BROX-like</fullName>
    </submittedName>
</protein>
<feature type="compositionally biased region" description="Low complexity" evidence="2">
    <location>
        <begin position="139"/>
        <end position="151"/>
    </location>
</feature>
<evidence type="ECO:0000313" key="7">
    <source>
        <dbReference type="Proteomes" id="UP000239899"/>
    </source>
</evidence>
<dbReference type="AlphaFoldDB" id="A0A2P6TTE4"/>
<evidence type="ECO:0000313" key="6">
    <source>
        <dbReference type="EMBL" id="PRW57337.1"/>
    </source>
</evidence>
<dbReference type="Proteomes" id="UP000239899">
    <property type="component" value="Unassembled WGS sequence"/>
</dbReference>
<feature type="region of interest" description="Disordered" evidence="2">
    <location>
        <begin position="414"/>
        <end position="464"/>
    </location>
</feature>
<feature type="compositionally biased region" description="Pro residues" evidence="2">
    <location>
        <begin position="126"/>
        <end position="138"/>
    </location>
</feature>
<evidence type="ECO:0000256" key="2">
    <source>
        <dbReference type="SAM" id="MobiDB-lite"/>
    </source>
</evidence>